<protein>
    <submittedName>
        <fullName evidence="1">Uncharacterized protein</fullName>
    </submittedName>
</protein>
<comment type="caution">
    <text evidence="1">The sequence shown here is derived from an EMBL/GenBank/DDBJ whole genome shotgun (WGS) entry which is preliminary data.</text>
</comment>
<reference evidence="2" key="1">
    <citation type="journal article" date="2022" name="Mol. Ecol. Resour.">
        <title>The genomes of chicory, endive, great burdock and yacon provide insights into Asteraceae palaeo-polyploidization history and plant inulin production.</title>
        <authorList>
            <person name="Fan W."/>
            <person name="Wang S."/>
            <person name="Wang H."/>
            <person name="Wang A."/>
            <person name="Jiang F."/>
            <person name="Liu H."/>
            <person name="Zhao H."/>
            <person name="Xu D."/>
            <person name="Zhang Y."/>
        </authorList>
    </citation>
    <scope>NUCLEOTIDE SEQUENCE [LARGE SCALE GENOMIC DNA]</scope>
    <source>
        <strain evidence="2">cv. Niubang</strain>
    </source>
</reference>
<accession>A0ACB9FHU8</accession>
<proteinExistence type="predicted"/>
<dbReference type="EMBL" id="CM042047">
    <property type="protein sequence ID" value="KAI3770202.1"/>
    <property type="molecule type" value="Genomic_DNA"/>
</dbReference>
<keyword evidence="2" id="KW-1185">Reference proteome</keyword>
<reference evidence="1 2" key="2">
    <citation type="journal article" date="2022" name="Mol. Ecol. Resour.">
        <title>The genomes of chicory, endive, great burdock and yacon provide insights into Asteraceae paleo-polyploidization history and plant inulin production.</title>
        <authorList>
            <person name="Fan W."/>
            <person name="Wang S."/>
            <person name="Wang H."/>
            <person name="Wang A."/>
            <person name="Jiang F."/>
            <person name="Liu H."/>
            <person name="Zhao H."/>
            <person name="Xu D."/>
            <person name="Zhang Y."/>
        </authorList>
    </citation>
    <scope>NUCLEOTIDE SEQUENCE [LARGE SCALE GENOMIC DNA]</scope>
    <source>
        <strain evidence="2">cv. Niubang</strain>
    </source>
</reference>
<gene>
    <name evidence="1" type="ORF">L6452_01327</name>
</gene>
<dbReference type="Proteomes" id="UP001055879">
    <property type="component" value="Linkage Group LG01"/>
</dbReference>
<organism evidence="1 2">
    <name type="scientific">Arctium lappa</name>
    <name type="common">Greater burdock</name>
    <name type="synonym">Lappa major</name>
    <dbReference type="NCBI Taxonomy" id="4217"/>
    <lineage>
        <taxon>Eukaryota</taxon>
        <taxon>Viridiplantae</taxon>
        <taxon>Streptophyta</taxon>
        <taxon>Embryophyta</taxon>
        <taxon>Tracheophyta</taxon>
        <taxon>Spermatophyta</taxon>
        <taxon>Magnoliopsida</taxon>
        <taxon>eudicotyledons</taxon>
        <taxon>Gunneridae</taxon>
        <taxon>Pentapetalae</taxon>
        <taxon>asterids</taxon>
        <taxon>campanulids</taxon>
        <taxon>Asterales</taxon>
        <taxon>Asteraceae</taxon>
        <taxon>Carduoideae</taxon>
        <taxon>Cardueae</taxon>
        <taxon>Arctiinae</taxon>
        <taxon>Arctium</taxon>
    </lineage>
</organism>
<name>A0ACB9FHU8_ARCLA</name>
<sequence>MIRIFFFFVNVDTAFLSSHRLSFSASHSSGDHNHGHHLLNTSGFGSKLLYLICEIHHHLEMSGDGNTHWCYQCLQPVRLQRQNPVCSCCSGGFVRELNVVVVDGQQDFDPFHGHGGNSSEDGGQNQGRRNPLSFLWPFGS</sequence>
<evidence type="ECO:0000313" key="2">
    <source>
        <dbReference type="Proteomes" id="UP001055879"/>
    </source>
</evidence>
<evidence type="ECO:0000313" key="1">
    <source>
        <dbReference type="EMBL" id="KAI3770202.1"/>
    </source>
</evidence>